<dbReference type="EMBL" id="JABXJJ020000046">
    <property type="protein sequence ID" value="MDI5973459.1"/>
    <property type="molecule type" value="Genomic_DNA"/>
</dbReference>
<dbReference type="GO" id="GO:0003852">
    <property type="term" value="F:2-isopropylmalate synthase activity"/>
    <property type="evidence" value="ECO:0007669"/>
    <property type="project" value="TreeGrafter"/>
</dbReference>
<dbReference type="PANTHER" id="PTHR10277">
    <property type="entry name" value="HOMOCITRATE SYNTHASE-RELATED"/>
    <property type="match status" value="1"/>
</dbReference>
<evidence type="ECO:0000259" key="2">
    <source>
        <dbReference type="PROSITE" id="PS50991"/>
    </source>
</evidence>
<dbReference type="PANTHER" id="PTHR10277:SF9">
    <property type="entry name" value="2-ISOPROPYLMALATE SYNTHASE 1, CHLOROPLASTIC-RELATED"/>
    <property type="match status" value="1"/>
</dbReference>
<evidence type="ECO:0000313" key="3">
    <source>
        <dbReference type="EMBL" id="MDI5973459.1"/>
    </source>
</evidence>
<dbReference type="RefSeq" id="WP_271312170.1">
    <property type="nucleotide sequence ID" value="NZ_JABXJJ020000046.1"/>
</dbReference>
<feature type="domain" description="Pyruvate carboxyltransferase" evidence="2">
    <location>
        <begin position="20"/>
        <end position="274"/>
    </location>
</feature>
<accession>A0AA90HAX1</accession>
<name>A0AA90HAX1_9ACTN</name>
<dbReference type="Pfam" id="PF00682">
    <property type="entry name" value="HMGL-like"/>
    <property type="match status" value="1"/>
</dbReference>
<reference evidence="3" key="1">
    <citation type="submission" date="2023-05" db="EMBL/GenBank/DDBJ databases">
        <title>Streptantibioticus silvisoli sp. nov., acidotolerant actinomycetes 1 from pine litter.</title>
        <authorList>
            <person name="Swiecimska M."/>
            <person name="Golinska P."/>
            <person name="Sangal V."/>
            <person name="Wachnowicz B."/>
            <person name="Goodfellow M."/>
        </authorList>
    </citation>
    <scope>NUCLEOTIDE SEQUENCE</scope>
    <source>
        <strain evidence="3">SL13</strain>
    </source>
</reference>
<keyword evidence="1" id="KW-0464">Manganese</keyword>
<organism evidence="3">
    <name type="scientific">Streptantibioticus silvisoli</name>
    <dbReference type="NCBI Taxonomy" id="2705255"/>
    <lineage>
        <taxon>Bacteria</taxon>
        <taxon>Bacillati</taxon>
        <taxon>Actinomycetota</taxon>
        <taxon>Actinomycetes</taxon>
        <taxon>Kitasatosporales</taxon>
        <taxon>Streptomycetaceae</taxon>
        <taxon>Streptantibioticus</taxon>
    </lineage>
</organism>
<protein>
    <recommendedName>
        <fullName evidence="2">Pyruvate carboxyltransferase domain-containing protein</fullName>
    </recommendedName>
</protein>
<comment type="caution">
    <text evidence="3">The sequence shown here is derived from an EMBL/GenBank/DDBJ whole genome shotgun (WGS) entry which is preliminary data.</text>
</comment>
<dbReference type="GO" id="GO:0009098">
    <property type="term" value="P:L-leucine biosynthetic process"/>
    <property type="evidence" value="ECO:0007669"/>
    <property type="project" value="TreeGrafter"/>
</dbReference>
<dbReference type="InterPro" id="IPR013785">
    <property type="entry name" value="Aldolase_TIM"/>
</dbReference>
<dbReference type="SUPFAM" id="SSF51569">
    <property type="entry name" value="Aldolase"/>
    <property type="match status" value="1"/>
</dbReference>
<sequence length="344" mass="35696">MGDTVNADRELPVDSAVGSPILLDVTLRDGGYVNGHSWTADEAVSIVRAMEAARVPYAEVGYLRTATGEALNPSERCEPDYLEVLAAEVRRTRLVVMVRPGEVAPQDLKGVSSTGVGMARVLASRLDVDTAAPYIEAARAEGLTAAVNLTHASRFSPAELGAAVRRAAGAGAQIVYLADSNGSLYPRDTTSRIRAAVEAAGAGPDGPVIGFHPHDNLGLAFANTFAALDAGAGAVDASLGGIGKGGGNLRLELIAAHLTVHAGADFSVDPLLRNRSTITAQLRMLSDAGGRSLVSGLLDVSLDQSLLFQRQAARHGYDVLLRGGIDFRTPAPASRERDGIAAGE</sequence>
<dbReference type="Gene3D" id="3.20.20.70">
    <property type="entry name" value="Aldolase class I"/>
    <property type="match status" value="1"/>
</dbReference>
<dbReference type="AlphaFoldDB" id="A0AA90HAX1"/>
<evidence type="ECO:0000256" key="1">
    <source>
        <dbReference type="ARBA" id="ARBA00023211"/>
    </source>
</evidence>
<dbReference type="InterPro" id="IPR000891">
    <property type="entry name" value="PYR_CT"/>
</dbReference>
<gene>
    <name evidence="3" type="ORF">POF50_029650</name>
</gene>
<proteinExistence type="predicted"/>
<dbReference type="PROSITE" id="PS50991">
    <property type="entry name" value="PYR_CT"/>
    <property type="match status" value="1"/>
</dbReference>
<dbReference type="InterPro" id="IPR050073">
    <property type="entry name" value="2-IPM_HCS-like"/>
</dbReference>